<dbReference type="GeneID" id="30991699"/>
<sequence length="530" mass="59049">MGRCWSEKGRVLYAIVIVLLLQVSYERVRAQREHTVVIGEQRSLLLLFQVLKAADDGPVGLCEVRRLLLEDVFFDESDPLIELLLLQDRLLELLLQLLVLLDVGHGVLAVLTVVVVVVVDVDVVDGDEIFAVGVNKRKQQQQAHSQTSLMTAITSVVIENGSYETRAGFSNDQLPQLVFSSLYSKDANGDIAVDTHDPNSELLTILNDGLVYNWEALEANWRYVYSKLKVDPSELPLVITEEIWNNKRNRTKLCELAFEKLGVPVFAIVKTPLAVTYGVGRSTSLVVDIGAATTSVTPVVEGTVLYKGAIHTRFAGEWLNLHVRNYLQHESTAPALEDQFKGSESYKRWKTSQVLNDFKETTLSVSPYPIVSSQTEFNISPKTYELSPGERVQVGKEQVLLCEPLFIPQNYKPGGVEIPQDALGLTELILSSLKKLEVSNETYFALLTNVVITGGTSLIPGLEQRLLSDLARFLPQYNIQSYSNPNVFERSSAVWLGASTLANMNAFEAAYIARDEFLERGPEIVSEKFK</sequence>
<organism evidence="3 4">
    <name type="scientific">Cyberlindnera jadinii (strain ATCC 18201 / CBS 1600 / BCRC 20928 / JCM 3617 / NBRC 0987 / NRRL Y-1542)</name>
    <name type="common">Torula yeast</name>
    <name type="synonym">Candida utilis</name>
    <dbReference type="NCBI Taxonomy" id="983966"/>
    <lineage>
        <taxon>Eukaryota</taxon>
        <taxon>Fungi</taxon>
        <taxon>Dikarya</taxon>
        <taxon>Ascomycota</taxon>
        <taxon>Saccharomycotina</taxon>
        <taxon>Saccharomycetes</taxon>
        <taxon>Phaffomycetales</taxon>
        <taxon>Phaffomycetaceae</taxon>
        <taxon>Cyberlindnera</taxon>
    </lineage>
</organism>
<dbReference type="PANTHER" id="PTHR11937">
    <property type="entry name" value="ACTIN"/>
    <property type="match status" value="1"/>
</dbReference>
<dbReference type="PRINTS" id="PR00190">
    <property type="entry name" value="ACTIN"/>
</dbReference>
<evidence type="ECO:0000313" key="3">
    <source>
        <dbReference type="EMBL" id="ODV75318.1"/>
    </source>
</evidence>
<feature type="chain" id="PRO_5009162702" evidence="2">
    <location>
        <begin position="31"/>
        <end position="530"/>
    </location>
</feature>
<evidence type="ECO:0000313" key="4">
    <source>
        <dbReference type="Proteomes" id="UP000094389"/>
    </source>
</evidence>
<dbReference type="Proteomes" id="UP000094389">
    <property type="component" value="Unassembled WGS sequence"/>
</dbReference>
<dbReference type="InterPro" id="IPR004000">
    <property type="entry name" value="Actin"/>
</dbReference>
<dbReference type="EMBL" id="KV453926">
    <property type="protein sequence ID" value="ODV75318.1"/>
    <property type="molecule type" value="Genomic_DNA"/>
</dbReference>
<name>A0A1E4S764_CYBJN</name>
<dbReference type="STRING" id="983966.A0A1E4S764"/>
<dbReference type="Pfam" id="PF00022">
    <property type="entry name" value="Actin"/>
    <property type="match status" value="1"/>
</dbReference>
<dbReference type="InterPro" id="IPR043129">
    <property type="entry name" value="ATPase_NBD"/>
</dbReference>
<protein>
    <submittedName>
        <fullName evidence="3">Actin-domain-containing protein</fullName>
    </submittedName>
</protein>
<dbReference type="SMART" id="SM00268">
    <property type="entry name" value="ACTIN"/>
    <property type="match status" value="1"/>
</dbReference>
<dbReference type="Gene3D" id="3.90.640.10">
    <property type="entry name" value="Actin, Chain A, domain 4"/>
    <property type="match status" value="1"/>
</dbReference>
<evidence type="ECO:0000256" key="1">
    <source>
        <dbReference type="RuleBase" id="RU000487"/>
    </source>
</evidence>
<reference evidence="3 4" key="1">
    <citation type="journal article" date="2016" name="Proc. Natl. Acad. Sci. U.S.A.">
        <title>Comparative genomics of biotechnologically important yeasts.</title>
        <authorList>
            <person name="Riley R."/>
            <person name="Haridas S."/>
            <person name="Wolfe K.H."/>
            <person name="Lopes M.R."/>
            <person name="Hittinger C.T."/>
            <person name="Goeker M."/>
            <person name="Salamov A.A."/>
            <person name="Wisecaver J.H."/>
            <person name="Long T.M."/>
            <person name="Calvey C.H."/>
            <person name="Aerts A.L."/>
            <person name="Barry K.W."/>
            <person name="Choi C."/>
            <person name="Clum A."/>
            <person name="Coughlan A.Y."/>
            <person name="Deshpande S."/>
            <person name="Douglass A.P."/>
            <person name="Hanson S.J."/>
            <person name="Klenk H.-P."/>
            <person name="LaButti K.M."/>
            <person name="Lapidus A."/>
            <person name="Lindquist E.A."/>
            <person name="Lipzen A.M."/>
            <person name="Meier-Kolthoff J.P."/>
            <person name="Ohm R.A."/>
            <person name="Otillar R.P."/>
            <person name="Pangilinan J.L."/>
            <person name="Peng Y."/>
            <person name="Rokas A."/>
            <person name="Rosa C.A."/>
            <person name="Scheuner C."/>
            <person name="Sibirny A.A."/>
            <person name="Slot J.C."/>
            <person name="Stielow J.B."/>
            <person name="Sun H."/>
            <person name="Kurtzman C.P."/>
            <person name="Blackwell M."/>
            <person name="Grigoriev I.V."/>
            <person name="Jeffries T.W."/>
        </authorList>
    </citation>
    <scope>NUCLEOTIDE SEQUENCE [LARGE SCALE GENOMIC DNA]</scope>
    <source>
        <strain evidence="4">ATCC 18201 / CBS 1600 / BCRC 20928 / JCM 3617 / NBRC 0987 / NRRL Y-1542</strain>
    </source>
</reference>
<proteinExistence type="inferred from homology"/>
<gene>
    <name evidence="3" type="ORF">CYBJADRAFT_188454</name>
</gene>
<keyword evidence="2" id="KW-0732">Signal</keyword>
<dbReference type="SUPFAM" id="SSF53067">
    <property type="entry name" value="Actin-like ATPase domain"/>
    <property type="match status" value="2"/>
</dbReference>
<dbReference type="OrthoDB" id="5132116at2759"/>
<feature type="signal peptide" evidence="2">
    <location>
        <begin position="1"/>
        <end position="30"/>
    </location>
</feature>
<dbReference type="Gene3D" id="3.30.420.40">
    <property type="match status" value="2"/>
</dbReference>
<evidence type="ECO:0000256" key="2">
    <source>
        <dbReference type="SAM" id="SignalP"/>
    </source>
</evidence>
<accession>A0A1E4S764</accession>
<comment type="similarity">
    <text evidence="1">Belongs to the actin family.</text>
</comment>
<dbReference type="OMA" id="WDRQFGA"/>
<dbReference type="AlphaFoldDB" id="A0A1E4S764"/>
<keyword evidence="4" id="KW-1185">Reference proteome</keyword>
<dbReference type="RefSeq" id="XP_020072357.1">
    <property type="nucleotide sequence ID" value="XM_020217303.1"/>
</dbReference>